<proteinExistence type="predicted"/>
<dbReference type="Gene3D" id="3.30.70.1070">
    <property type="entry name" value="Sporulation related repeat"/>
    <property type="match status" value="1"/>
</dbReference>
<dbReference type="RefSeq" id="WP_036191726.1">
    <property type="nucleotide sequence ID" value="NZ_AVPS01000001.1"/>
</dbReference>
<gene>
    <name evidence="2" type="ORF">N792_01285</name>
</gene>
<dbReference type="InterPro" id="IPR036680">
    <property type="entry name" value="SPOR-like_sf"/>
</dbReference>
<dbReference type="STRING" id="1122185.N792_01285"/>
<accession>A0A0A0EPK7</accession>
<dbReference type="EMBL" id="AVPS01000001">
    <property type="protein sequence ID" value="KGM52896.1"/>
    <property type="molecule type" value="Genomic_DNA"/>
</dbReference>
<name>A0A0A0EPK7_9GAMM</name>
<dbReference type="PROSITE" id="PS51724">
    <property type="entry name" value="SPOR"/>
    <property type="match status" value="1"/>
</dbReference>
<keyword evidence="3" id="KW-1185">Reference proteome</keyword>
<organism evidence="2 3">
    <name type="scientific">Lysobacter concretionis Ko07 = DSM 16239</name>
    <dbReference type="NCBI Taxonomy" id="1122185"/>
    <lineage>
        <taxon>Bacteria</taxon>
        <taxon>Pseudomonadati</taxon>
        <taxon>Pseudomonadota</taxon>
        <taxon>Gammaproteobacteria</taxon>
        <taxon>Lysobacterales</taxon>
        <taxon>Lysobacteraceae</taxon>
        <taxon>Novilysobacter</taxon>
    </lineage>
</organism>
<protein>
    <recommendedName>
        <fullName evidence="1">SPOR domain-containing protein</fullName>
    </recommendedName>
</protein>
<evidence type="ECO:0000313" key="3">
    <source>
        <dbReference type="Proteomes" id="UP000030017"/>
    </source>
</evidence>
<dbReference type="InterPro" id="IPR007730">
    <property type="entry name" value="SPOR-like_dom"/>
</dbReference>
<dbReference type="SUPFAM" id="SSF110997">
    <property type="entry name" value="Sporulation related repeat"/>
    <property type="match status" value="1"/>
</dbReference>
<dbReference type="OrthoDB" id="5986009at2"/>
<dbReference type="eggNOG" id="ENOG503300Q">
    <property type="taxonomic scope" value="Bacteria"/>
</dbReference>
<dbReference type="Proteomes" id="UP000030017">
    <property type="component" value="Unassembled WGS sequence"/>
</dbReference>
<sequence>MLIRGLIVLLLVLNLGVALWWALHAPPSTAPSTTPVAGVASLQLVSEAQGDADIAQATPAASAVAGQCVGFGPFADAAGAEAARARLAPQVIHAVVHRRHAGSPRSWRVFLPPFASAGEVDAVARRILAAGFKDYYVIRDGEDANALALGLFRSEDSARARAQVLIAAGFPAQVEPVGAGPAEHWLEVAADAGFDPASAQALVAAARTEPVDCRRFDGQQRARR</sequence>
<feature type="domain" description="SPOR" evidence="1">
    <location>
        <begin position="61"/>
        <end position="140"/>
    </location>
</feature>
<evidence type="ECO:0000259" key="1">
    <source>
        <dbReference type="PROSITE" id="PS51724"/>
    </source>
</evidence>
<dbReference type="Pfam" id="PF05036">
    <property type="entry name" value="SPOR"/>
    <property type="match status" value="1"/>
</dbReference>
<evidence type="ECO:0000313" key="2">
    <source>
        <dbReference type="EMBL" id="KGM52896.1"/>
    </source>
</evidence>
<dbReference type="AlphaFoldDB" id="A0A0A0EPK7"/>
<reference evidence="2 3" key="1">
    <citation type="submission" date="2013-08" db="EMBL/GenBank/DDBJ databases">
        <title>Genome sequencing of Lysobacter.</title>
        <authorList>
            <person name="Zhang S."/>
            <person name="Wang G."/>
        </authorList>
    </citation>
    <scope>NUCLEOTIDE SEQUENCE [LARGE SCALE GENOMIC DNA]</scope>
    <source>
        <strain evidence="2 3">Ko07</strain>
    </source>
</reference>
<comment type="caution">
    <text evidence="2">The sequence shown here is derived from an EMBL/GenBank/DDBJ whole genome shotgun (WGS) entry which is preliminary data.</text>
</comment>
<dbReference type="GO" id="GO:0042834">
    <property type="term" value="F:peptidoglycan binding"/>
    <property type="evidence" value="ECO:0007669"/>
    <property type="project" value="InterPro"/>
</dbReference>